<keyword evidence="1" id="KW-0812">Transmembrane</keyword>
<feature type="transmembrane region" description="Helical" evidence="1">
    <location>
        <begin position="42"/>
        <end position="65"/>
    </location>
</feature>
<reference evidence="2 3" key="1">
    <citation type="submission" date="2014-10" db="EMBL/GenBank/DDBJ databases">
        <title>Genome sequencing of Vibrio sinaloensis T08.</title>
        <authorList>
            <person name="Chan K.-G."/>
            <person name="Mohamad N.I."/>
        </authorList>
    </citation>
    <scope>NUCLEOTIDE SEQUENCE [LARGE SCALE GENOMIC DNA]</scope>
    <source>
        <strain evidence="2 3">T08</strain>
    </source>
</reference>
<protein>
    <recommendedName>
        <fullName evidence="4">Polysaccharide biosynthesis protein</fullName>
    </recommendedName>
</protein>
<comment type="caution">
    <text evidence="2">The sequence shown here is derived from an EMBL/GenBank/DDBJ whole genome shotgun (WGS) entry which is preliminary data.</text>
</comment>
<dbReference type="AlphaFoldDB" id="A0A0A5HT21"/>
<feature type="transmembrane region" description="Helical" evidence="1">
    <location>
        <begin position="373"/>
        <end position="394"/>
    </location>
</feature>
<evidence type="ECO:0000256" key="1">
    <source>
        <dbReference type="SAM" id="Phobius"/>
    </source>
</evidence>
<evidence type="ECO:0008006" key="4">
    <source>
        <dbReference type="Google" id="ProtNLM"/>
    </source>
</evidence>
<name>A0A0A5HT21_PHOS4</name>
<organism evidence="2 3">
    <name type="scientific">Photobacterium sp. (strain ATCC 43367)</name>
    <dbReference type="NCBI Taxonomy" id="379097"/>
    <lineage>
        <taxon>Bacteria</taxon>
        <taxon>Pseudomonadati</taxon>
        <taxon>Pseudomonadota</taxon>
        <taxon>Gammaproteobacteria</taxon>
        <taxon>Vibrionales</taxon>
        <taxon>Vibrionaceae</taxon>
        <taxon>Vibrio</taxon>
        <taxon>Vibrio oreintalis group</taxon>
    </lineage>
</organism>
<evidence type="ECO:0000313" key="3">
    <source>
        <dbReference type="Proteomes" id="UP000030451"/>
    </source>
</evidence>
<feature type="transmembrane region" description="Helical" evidence="1">
    <location>
        <begin position="210"/>
        <end position="230"/>
    </location>
</feature>
<gene>
    <name evidence="2" type="ORF">NM06_16735</name>
</gene>
<feature type="transmembrane region" description="Helical" evidence="1">
    <location>
        <begin position="250"/>
        <end position="269"/>
    </location>
</feature>
<feature type="transmembrane region" description="Helical" evidence="1">
    <location>
        <begin position="143"/>
        <end position="162"/>
    </location>
</feature>
<dbReference type="Proteomes" id="UP000030451">
    <property type="component" value="Unassembled WGS sequence"/>
</dbReference>
<feature type="transmembrane region" description="Helical" evidence="1">
    <location>
        <begin position="281"/>
        <end position="301"/>
    </location>
</feature>
<accession>A0A0A5HT21</accession>
<dbReference type="EMBL" id="JRWP01000044">
    <property type="protein sequence ID" value="KGY07455.1"/>
    <property type="molecule type" value="Genomic_DNA"/>
</dbReference>
<keyword evidence="1" id="KW-1133">Transmembrane helix</keyword>
<feature type="transmembrane region" description="Helical" evidence="1">
    <location>
        <begin position="9"/>
        <end position="30"/>
    </location>
</feature>
<sequence>MHKKLVSDSLIVSISTGLAKLTPILLGVFITNKFGGVEYSQFVSFLLLSNLVISVSALGCAPQILSLKHTPDSSVEFIKLTSLCFFIVLCSYAILDLDFKFFQEFFENIPLIYFLFHSLGLGFVYLCAARFNNKFNAIGGAKVWFGFIISSLLAIISAMVGFVDFSEIVPLLSIMSLLVGCGSVLYIVAKDWDSITSVEVSTFTKGMSIYFKNSLFMSIFGFVSVGVFLYSQRLIVSSGVESDSTQFSMFIQLYSVVTFVPTMLGNVVIPRLSNKSVKSWLVYAVYFLMAIIVLMPVNFFYEHVYNVYGISIGVGGYSSMFYFSVLAIVACVNSYSIQQAVAKNKFNYLLLYLFLLVCSLLLMLHIFENVNVNTIIISLATSYIVSAVGLYSLIKVDK</sequence>
<feature type="transmembrane region" description="Helical" evidence="1">
    <location>
        <begin position="168"/>
        <end position="189"/>
    </location>
</feature>
<dbReference type="RefSeq" id="WP_038192321.1">
    <property type="nucleotide sequence ID" value="NZ_JRWP01000044.1"/>
</dbReference>
<feature type="transmembrane region" description="Helical" evidence="1">
    <location>
        <begin position="111"/>
        <end position="131"/>
    </location>
</feature>
<evidence type="ECO:0000313" key="2">
    <source>
        <dbReference type="EMBL" id="KGY07455.1"/>
    </source>
</evidence>
<feature type="transmembrane region" description="Helical" evidence="1">
    <location>
        <begin position="348"/>
        <end position="367"/>
    </location>
</feature>
<keyword evidence="1" id="KW-0472">Membrane</keyword>
<proteinExistence type="predicted"/>
<feature type="transmembrane region" description="Helical" evidence="1">
    <location>
        <begin position="77"/>
        <end position="95"/>
    </location>
</feature>
<feature type="transmembrane region" description="Helical" evidence="1">
    <location>
        <begin position="307"/>
        <end position="336"/>
    </location>
</feature>